<dbReference type="Pfam" id="PF08268">
    <property type="entry name" value="FBA_3"/>
    <property type="match status" value="1"/>
</dbReference>
<accession>A0A3B6G0J0</accession>
<dbReference type="PANTHER" id="PTHR31672:SF2">
    <property type="entry name" value="F-BOX DOMAIN-CONTAINING PROTEIN"/>
    <property type="match status" value="1"/>
</dbReference>
<dbReference type="Gramene" id="TraesCAD_scaffold_023316_01G000100.1">
    <property type="protein sequence ID" value="TraesCAD_scaffold_023316_01G000100.1"/>
    <property type="gene ID" value="TraesCAD_scaffold_023316_01G000100"/>
</dbReference>
<dbReference type="Gramene" id="TraesARI3B03G01785060.1">
    <property type="protein sequence ID" value="TraesARI3B03G01785060.1.CDS1"/>
    <property type="gene ID" value="TraesARI3B03G01785060"/>
</dbReference>
<dbReference type="Gramene" id="TraesJAG3B03G01765770.1">
    <property type="protein sequence ID" value="TraesJAG3B03G01765770.1.CDS1"/>
    <property type="gene ID" value="TraesJAG3B03G01765770"/>
</dbReference>
<reference evidence="2" key="2">
    <citation type="submission" date="2018-10" db="UniProtKB">
        <authorList>
            <consortium name="EnsemblPlants"/>
        </authorList>
    </citation>
    <scope>IDENTIFICATION</scope>
</reference>
<dbReference type="OMA" id="VATICCC"/>
<dbReference type="Proteomes" id="UP000019116">
    <property type="component" value="Chromosome 3B"/>
</dbReference>
<sequence length="376" mass="42532">MADPPPPDRCILIPDEIAIWEILVRLPPKSLIRCRAVCPAWRRATSTRDFLLAHHARQPTLPILCSLEDNDDDDTSLYITPFDHRTSGKLQPLARLDAASDICLRLSASCDGLLVLSFRNMSSFGCQFSICNPATRQYAPLPLDYGPTVEYTIFGIYPHIPTGEYRLLLHRLHMLRCDGCYVFSLGSGQQLRYVGRPDLWKLTGSPRSVLFRGSLHWHSSGIMVMVFDTTSESFLRMRSPVFPGYADLYDIGDMLGLCSHDNEWTSVSIWALQDYEGEVWTLKYRVKLPVAEIWVHDKLDSDWDVVVGSWDGDVVLLVTVDGGNMLFQVDINGKLVATICCCRDLYSAHLWLKQTLVLHTFFPTLEGYAVNALPFI</sequence>
<dbReference type="Gene3D" id="1.20.1280.50">
    <property type="match status" value="1"/>
</dbReference>
<dbReference type="STRING" id="4565.A0A3B6G0J0"/>
<dbReference type="Gramene" id="TraesWEE_scaffold_116041_01G000100.1">
    <property type="protein sequence ID" value="TraesWEE_scaffold_116041_01G000100.1"/>
    <property type="gene ID" value="TraesWEE_scaffold_116041_01G000100"/>
</dbReference>
<dbReference type="AlphaFoldDB" id="A0A3B6G0J0"/>
<evidence type="ECO:0000259" key="1">
    <source>
        <dbReference type="SMART" id="SM00256"/>
    </source>
</evidence>
<dbReference type="Gramene" id="TraesROB_scaffold_090110_01G000100.1">
    <property type="protein sequence ID" value="TraesROB_scaffold_090110_01G000100.1"/>
    <property type="gene ID" value="TraesROB_scaffold_090110_01G000100"/>
</dbReference>
<dbReference type="InterPro" id="IPR017451">
    <property type="entry name" value="F-box-assoc_interact_dom"/>
</dbReference>
<evidence type="ECO:0000313" key="2">
    <source>
        <dbReference type="EnsemblPlants" id="TraesCS3B02G513000.1.cds1"/>
    </source>
</evidence>
<dbReference type="SMART" id="SM00256">
    <property type="entry name" value="FBOX"/>
    <property type="match status" value="1"/>
</dbReference>
<proteinExistence type="predicted"/>
<reference evidence="2" key="1">
    <citation type="submission" date="2018-08" db="EMBL/GenBank/DDBJ databases">
        <authorList>
            <person name="Rossello M."/>
        </authorList>
    </citation>
    <scope>NUCLEOTIDE SEQUENCE [LARGE SCALE GENOMIC DNA]</scope>
    <source>
        <strain evidence="2">cv. Chinese Spring</strain>
    </source>
</reference>
<protein>
    <recommendedName>
        <fullName evidence="1">F-box domain-containing protein</fullName>
    </recommendedName>
</protein>
<dbReference type="Gramene" id="TraesCS3B02G513000.1">
    <property type="protein sequence ID" value="TraesCS3B02G513000.1.cds1"/>
    <property type="gene ID" value="TraesCS3B02G513000"/>
</dbReference>
<dbReference type="Gramene" id="TraesCLE_scaffold_044154_01G000100.1">
    <property type="protein sequence ID" value="TraesCLE_scaffold_044154_01G000100.1"/>
    <property type="gene ID" value="TraesCLE_scaffold_044154_01G000100"/>
</dbReference>
<evidence type="ECO:0000313" key="3">
    <source>
        <dbReference type="Proteomes" id="UP000019116"/>
    </source>
</evidence>
<dbReference type="NCBIfam" id="TIGR01640">
    <property type="entry name" value="F_box_assoc_1"/>
    <property type="match status" value="1"/>
</dbReference>
<dbReference type="Gramene" id="TraesNOR3B03G01781250.1">
    <property type="protein sequence ID" value="TraesNOR3B03G01781250.1.CDS1"/>
    <property type="gene ID" value="TraesNOR3B03G01781250"/>
</dbReference>
<dbReference type="Gramene" id="TraesPARA_EIv1.0_0923560.1">
    <property type="protein sequence ID" value="TraesPARA_EIv1.0_0923560.1.CDS1"/>
    <property type="gene ID" value="TraesPARA_EIv1.0_0923560"/>
</dbReference>
<dbReference type="InterPro" id="IPR036047">
    <property type="entry name" value="F-box-like_dom_sf"/>
</dbReference>
<feature type="domain" description="F-box" evidence="1">
    <location>
        <begin position="13"/>
        <end position="54"/>
    </location>
</feature>
<dbReference type="InterPro" id="IPR013187">
    <property type="entry name" value="F-box-assoc_dom_typ3"/>
</dbReference>
<dbReference type="InterPro" id="IPR001810">
    <property type="entry name" value="F-box_dom"/>
</dbReference>
<keyword evidence="3" id="KW-1185">Reference proteome</keyword>
<dbReference type="Gramene" id="TraesSYM3B03G01780240.1">
    <property type="protein sequence ID" value="TraesSYM3B03G01780240.1.CDS1"/>
    <property type="gene ID" value="TraesSYM3B03G01780240"/>
</dbReference>
<dbReference type="Pfam" id="PF00646">
    <property type="entry name" value="F-box"/>
    <property type="match status" value="1"/>
</dbReference>
<dbReference type="Gramene" id="TraesJUL3B03G01772640.1">
    <property type="protein sequence ID" value="TraesJUL3B03G01772640.1.CDS1"/>
    <property type="gene ID" value="TraesJUL3B03G01772640"/>
</dbReference>
<organism evidence="2">
    <name type="scientific">Triticum aestivum</name>
    <name type="common">Wheat</name>
    <dbReference type="NCBI Taxonomy" id="4565"/>
    <lineage>
        <taxon>Eukaryota</taxon>
        <taxon>Viridiplantae</taxon>
        <taxon>Streptophyta</taxon>
        <taxon>Embryophyta</taxon>
        <taxon>Tracheophyta</taxon>
        <taxon>Spermatophyta</taxon>
        <taxon>Magnoliopsida</taxon>
        <taxon>Liliopsida</taxon>
        <taxon>Poales</taxon>
        <taxon>Poaceae</taxon>
        <taxon>BOP clade</taxon>
        <taxon>Pooideae</taxon>
        <taxon>Triticodae</taxon>
        <taxon>Triticeae</taxon>
        <taxon>Triticinae</taxon>
        <taxon>Triticum</taxon>
    </lineage>
</organism>
<dbReference type="Gramene" id="TraesRN3B0101278400.1">
    <property type="protein sequence ID" value="TraesRN3B0101278400.1"/>
    <property type="gene ID" value="TraesRN3B0101278400"/>
</dbReference>
<dbReference type="PANTHER" id="PTHR31672">
    <property type="entry name" value="BNACNNG10540D PROTEIN"/>
    <property type="match status" value="1"/>
</dbReference>
<dbReference type="Gramene" id="TraesCS3B03G1273800.1">
    <property type="protein sequence ID" value="TraesCS3B03G1273800.1.CDS1"/>
    <property type="gene ID" value="TraesCS3B03G1273800"/>
</dbReference>
<dbReference type="InterPro" id="IPR050796">
    <property type="entry name" value="SCF_F-box_component"/>
</dbReference>
<name>A0A3B6G0J0_WHEAT</name>
<dbReference type="SUPFAM" id="SSF81383">
    <property type="entry name" value="F-box domain"/>
    <property type="match status" value="1"/>
</dbReference>
<dbReference type="EnsemblPlants" id="TraesCS3B02G513000.1">
    <property type="protein sequence ID" value="TraesCS3B02G513000.1.cds1"/>
    <property type="gene ID" value="TraesCS3B02G513000"/>
</dbReference>